<dbReference type="EMBL" id="CM017651">
    <property type="protein sequence ID" value="TYI90985.1"/>
    <property type="molecule type" value="Genomic_DNA"/>
</dbReference>
<accession>A0A5D2VNZ7</accession>
<sequence length="56" mass="6507">MHFANKAHQVILELVPFPINTNSSLLLSWFLSLLEILIQKHCVLLKRSSNAFQDTW</sequence>
<proteinExistence type="predicted"/>
<reference evidence="1 2" key="1">
    <citation type="submission" date="2019-07" db="EMBL/GenBank/DDBJ databases">
        <title>WGS assembly of Gossypium mustelinum.</title>
        <authorList>
            <person name="Chen Z.J."/>
            <person name="Sreedasyam A."/>
            <person name="Ando A."/>
            <person name="Song Q."/>
            <person name="De L."/>
            <person name="Hulse-Kemp A."/>
            <person name="Ding M."/>
            <person name="Ye W."/>
            <person name="Kirkbride R."/>
            <person name="Jenkins J."/>
            <person name="Plott C."/>
            <person name="Lovell J."/>
            <person name="Lin Y.-M."/>
            <person name="Vaughn R."/>
            <person name="Liu B."/>
            <person name="Li W."/>
            <person name="Simpson S."/>
            <person name="Scheffler B."/>
            <person name="Saski C."/>
            <person name="Grover C."/>
            <person name="Hu G."/>
            <person name="Conover J."/>
            <person name="Carlson J."/>
            <person name="Shu S."/>
            <person name="Boston L."/>
            <person name="Williams M."/>
            <person name="Peterson D."/>
            <person name="Mcgee K."/>
            <person name="Jones D."/>
            <person name="Wendel J."/>
            <person name="Stelly D."/>
            <person name="Grimwood J."/>
            <person name="Schmutz J."/>
        </authorList>
    </citation>
    <scope>NUCLEOTIDE SEQUENCE [LARGE SCALE GENOMIC DNA]</scope>
    <source>
        <strain evidence="1">1408120.09</strain>
    </source>
</reference>
<protein>
    <submittedName>
        <fullName evidence="1">Uncharacterized protein</fullName>
    </submittedName>
</protein>
<evidence type="ECO:0000313" key="1">
    <source>
        <dbReference type="EMBL" id="TYI90985.1"/>
    </source>
</evidence>
<gene>
    <name evidence="1" type="ORF">E1A91_D03G160200v1</name>
</gene>
<name>A0A5D2VNZ7_GOSMU</name>
<evidence type="ECO:0000313" key="2">
    <source>
        <dbReference type="Proteomes" id="UP000323597"/>
    </source>
</evidence>
<dbReference type="AlphaFoldDB" id="A0A5D2VNZ7"/>
<keyword evidence="2" id="KW-1185">Reference proteome</keyword>
<dbReference type="Proteomes" id="UP000323597">
    <property type="component" value="Chromosome D03"/>
</dbReference>
<organism evidence="1 2">
    <name type="scientific">Gossypium mustelinum</name>
    <name type="common">Cotton</name>
    <name type="synonym">Gossypium caicoense</name>
    <dbReference type="NCBI Taxonomy" id="34275"/>
    <lineage>
        <taxon>Eukaryota</taxon>
        <taxon>Viridiplantae</taxon>
        <taxon>Streptophyta</taxon>
        <taxon>Embryophyta</taxon>
        <taxon>Tracheophyta</taxon>
        <taxon>Spermatophyta</taxon>
        <taxon>Magnoliopsida</taxon>
        <taxon>eudicotyledons</taxon>
        <taxon>Gunneridae</taxon>
        <taxon>Pentapetalae</taxon>
        <taxon>rosids</taxon>
        <taxon>malvids</taxon>
        <taxon>Malvales</taxon>
        <taxon>Malvaceae</taxon>
        <taxon>Malvoideae</taxon>
        <taxon>Gossypium</taxon>
    </lineage>
</organism>